<comment type="caution">
    <text evidence="2">The sequence shown here is derived from an EMBL/GenBank/DDBJ whole genome shotgun (WGS) entry which is preliminary data.</text>
</comment>
<proteinExistence type="predicted"/>
<dbReference type="Proteomes" id="UP001152747">
    <property type="component" value="Unassembled WGS sequence"/>
</dbReference>
<protein>
    <submittedName>
        <fullName evidence="2">Uncharacterized protein</fullName>
    </submittedName>
</protein>
<organism evidence="2 3">
    <name type="scientific">Caenorhabditis angaria</name>
    <dbReference type="NCBI Taxonomy" id="860376"/>
    <lineage>
        <taxon>Eukaryota</taxon>
        <taxon>Metazoa</taxon>
        <taxon>Ecdysozoa</taxon>
        <taxon>Nematoda</taxon>
        <taxon>Chromadorea</taxon>
        <taxon>Rhabditida</taxon>
        <taxon>Rhabditina</taxon>
        <taxon>Rhabditomorpha</taxon>
        <taxon>Rhabditoidea</taxon>
        <taxon>Rhabditidae</taxon>
        <taxon>Peloderinae</taxon>
        <taxon>Caenorhabditis</taxon>
    </lineage>
</organism>
<evidence type="ECO:0000313" key="3">
    <source>
        <dbReference type="Proteomes" id="UP001152747"/>
    </source>
</evidence>
<keyword evidence="1" id="KW-1133">Transmembrane helix</keyword>
<keyword evidence="3" id="KW-1185">Reference proteome</keyword>
<evidence type="ECO:0000256" key="1">
    <source>
        <dbReference type="SAM" id="Phobius"/>
    </source>
</evidence>
<sequence>MFASLTGISAKFLVVIYGIFYGQKWLELEEDQFYLMLNVFWNFDSAFFPWFFLAKHQPLLKFFGFSKKKSESVINVVENQNDYFKNLQMTWG</sequence>
<reference evidence="2" key="1">
    <citation type="submission" date="2022-11" db="EMBL/GenBank/DDBJ databases">
        <authorList>
            <person name="Kikuchi T."/>
        </authorList>
    </citation>
    <scope>NUCLEOTIDE SEQUENCE</scope>
    <source>
        <strain evidence="2">PS1010</strain>
    </source>
</reference>
<name>A0A9P1IE83_9PELO</name>
<dbReference type="AlphaFoldDB" id="A0A9P1IE83"/>
<keyword evidence="1" id="KW-0812">Transmembrane</keyword>
<gene>
    <name evidence="2" type="ORF">CAMP_LOCUS5707</name>
</gene>
<dbReference type="EMBL" id="CANHGI010000002">
    <property type="protein sequence ID" value="CAI5443070.1"/>
    <property type="molecule type" value="Genomic_DNA"/>
</dbReference>
<evidence type="ECO:0000313" key="2">
    <source>
        <dbReference type="EMBL" id="CAI5443070.1"/>
    </source>
</evidence>
<accession>A0A9P1IE83</accession>
<feature type="transmembrane region" description="Helical" evidence="1">
    <location>
        <begin position="33"/>
        <end position="53"/>
    </location>
</feature>
<keyword evidence="1" id="KW-0472">Membrane</keyword>